<proteinExistence type="predicted"/>
<organism evidence="1 2">
    <name type="scientific">Methyloceanibacter superfactus</name>
    <dbReference type="NCBI Taxonomy" id="1774969"/>
    <lineage>
        <taxon>Bacteria</taxon>
        <taxon>Pseudomonadati</taxon>
        <taxon>Pseudomonadota</taxon>
        <taxon>Alphaproteobacteria</taxon>
        <taxon>Hyphomicrobiales</taxon>
        <taxon>Hyphomicrobiaceae</taxon>
        <taxon>Methyloceanibacter</taxon>
    </lineage>
</organism>
<evidence type="ECO:0000313" key="2">
    <source>
        <dbReference type="Proteomes" id="UP000094472"/>
    </source>
</evidence>
<keyword evidence="2" id="KW-1185">Reference proteome</keyword>
<dbReference type="STRING" id="1774969.AUC69_01085"/>
<sequence>MFMQVLFAAVKGVLAVGVAMLFIGDAKAQVPIEDESGTITMTGTVEEIEVPERLITVIGLGGNTIAAVISPDVKDIKEIKLKETVTIQFTQEVATALRQSDEAPQTKEEGLVNEEEAGMDMNAPTVAEQDWVESTPSGGESDLTTIEVTDTISAINRQQRLVTFAGTGGKTRTIYIAPGVPGFDGLEVGDEVVLEVTRAVVVNITLKRA</sequence>
<comment type="caution">
    <text evidence="1">The sequence shown here is derived from an EMBL/GenBank/DDBJ whole genome shotgun (WGS) entry which is preliminary data.</text>
</comment>
<gene>
    <name evidence="1" type="ORF">AUC69_01085</name>
</gene>
<name>A0A1E3W4Q7_9HYPH</name>
<evidence type="ECO:0000313" key="1">
    <source>
        <dbReference type="EMBL" id="ODS00482.1"/>
    </source>
</evidence>
<reference evidence="1 2" key="1">
    <citation type="journal article" date="2016" name="Environ. Microbiol.">
        <title>New Methyloceanibacter diversity from North Sea sediments includes methanotroph containing solely the soluble methane monooxygenase.</title>
        <authorList>
            <person name="Vekeman B."/>
            <person name="Kerckhof F.M."/>
            <person name="Cremers G."/>
            <person name="de Vos P."/>
            <person name="Vandamme P."/>
            <person name="Boon N."/>
            <person name="Op den Camp H.J."/>
            <person name="Heylen K."/>
        </authorList>
    </citation>
    <scope>NUCLEOTIDE SEQUENCE [LARGE SCALE GENOMIC DNA]</scope>
    <source>
        <strain evidence="1 2">R-67175</strain>
    </source>
</reference>
<dbReference type="Proteomes" id="UP000094472">
    <property type="component" value="Unassembled WGS sequence"/>
</dbReference>
<dbReference type="EMBL" id="LPWF01000013">
    <property type="protein sequence ID" value="ODS00482.1"/>
    <property type="molecule type" value="Genomic_DNA"/>
</dbReference>
<accession>A0A1E3W4Q7</accession>
<protein>
    <submittedName>
        <fullName evidence="1">Uncharacterized protein</fullName>
    </submittedName>
</protein>
<dbReference type="AlphaFoldDB" id="A0A1E3W4Q7"/>